<dbReference type="RefSeq" id="WP_171622990.1">
    <property type="nucleotide sequence ID" value="NZ_JABFOQ010000014.1"/>
</dbReference>
<protein>
    <submittedName>
        <fullName evidence="1">Methyltransferase domain-containing protein</fullName>
    </submittedName>
</protein>
<sequence length="263" mass="30673">MVDFGGGHGFLSLYLKQKGFKVIYCDFNPSSVSTIQKISQKIGFGPDYYIEGSYQELLQFIKDRNIKVDYLISTDTIEHIHDLDEMFNYFSQLNSSIKMLFTTASNPKNFIKAKRLRKLMEKDEIEEYCPKRKEYLKKIGPELTEKELELLATKSRGLRYVDLIDFLEYYRQNQAVMQVDVDQYNCCEPDFGSWMERILPLSDYHQLAKKYNFSCTIENGFYCDVDKKGFKKKVVSLVNFSALKTSQLGLILSPFITLKFAPK</sequence>
<keyword evidence="1" id="KW-0808">Transferase</keyword>
<dbReference type="CDD" id="cd02440">
    <property type="entry name" value="AdoMet_MTases"/>
    <property type="match status" value="1"/>
</dbReference>
<reference evidence="1 2" key="1">
    <citation type="submission" date="2020-05" db="EMBL/GenBank/DDBJ databases">
        <title>Tigecycline resistant gene in Empedobacter stercoris.</title>
        <authorList>
            <person name="Chen Y."/>
            <person name="Cheng Y."/>
            <person name="Zhou K."/>
        </authorList>
    </citation>
    <scope>NUCLEOTIDE SEQUENCE [LARGE SCALE GENOMIC DNA]</scope>
    <source>
        <strain evidence="1 2">ES202</strain>
    </source>
</reference>
<dbReference type="SUPFAM" id="SSF53335">
    <property type="entry name" value="S-adenosyl-L-methionine-dependent methyltransferases"/>
    <property type="match status" value="1"/>
</dbReference>
<comment type="caution">
    <text evidence="1">The sequence shown here is derived from an EMBL/GenBank/DDBJ whole genome shotgun (WGS) entry which is preliminary data.</text>
</comment>
<keyword evidence="1" id="KW-0489">Methyltransferase</keyword>
<dbReference type="Proteomes" id="UP000580344">
    <property type="component" value="Unassembled WGS sequence"/>
</dbReference>
<proteinExistence type="predicted"/>
<dbReference type="InterPro" id="IPR029063">
    <property type="entry name" value="SAM-dependent_MTases_sf"/>
</dbReference>
<dbReference type="EMBL" id="JABFOQ010000014">
    <property type="protein sequence ID" value="NOJ75654.1"/>
    <property type="molecule type" value="Genomic_DNA"/>
</dbReference>
<evidence type="ECO:0000313" key="2">
    <source>
        <dbReference type="Proteomes" id="UP000580344"/>
    </source>
</evidence>
<keyword evidence="2" id="KW-1185">Reference proteome</keyword>
<organism evidence="1 2">
    <name type="scientific">Empedobacter stercoris</name>
    <dbReference type="NCBI Taxonomy" id="1628248"/>
    <lineage>
        <taxon>Bacteria</taxon>
        <taxon>Pseudomonadati</taxon>
        <taxon>Bacteroidota</taxon>
        <taxon>Flavobacteriia</taxon>
        <taxon>Flavobacteriales</taxon>
        <taxon>Weeksellaceae</taxon>
        <taxon>Empedobacter</taxon>
    </lineage>
</organism>
<evidence type="ECO:0000313" key="1">
    <source>
        <dbReference type="EMBL" id="NOJ75654.1"/>
    </source>
</evidence>
<dbReference type="GO" id="GO:0008168">
    <property type="term" value="F:methyltransferase activity"/>
    <property type="evidence" value="ECO:0007669"/>
    <property type="project" value="UniProtKB-KW"/>
</dbReference>
<accession>A0ABX1WLY2</accession>
<dbReference type="Pfam" id="PF13489">
    <property type="entry name" value="Methyltransf_23"/>
    <property type="match status" value="1"/>
</dbReference>
<dbReference type="Gene3D" id="3.40.50.150">
    <property type="entry name" value="Vaccinia Virus protein VP39"/>
    <property type="match status" value="1"/>
</dbReference>
<name>A0ABX1WLY2_9FLAO</name>
<dbReference type="GO" id="GO:0032259">
    <property type="term" value="P:methylation"/>
    <property type="evidence" value="ECO:0007669"/>
    <property type="project" value="UniProtKB-KW"/>
</dbReference>
<gene>
    <name evidence="1" type="ORF">HMH06_07405</name>
</gene>